<sequence length="222" mass="23496">MIALLAAADVFVPDGDDARRRAQEELSKGEYQAAKPNWFDQLAADIAEWFFGLFNGDGAGAVAPLALTMIAIVVIAAIVVALIVWGRPRASRVVRRRADLLGERDDRTAAQLRADAERRARDGDWDAAVVLRFRALARGLLERDLIDPAPGATAQGIAREAAPALPSAGGALHDAATLFDSVRYLGSSANEADYRAIVATDDEVQATAPRLTAVAGAGRVPA</sequence>
<dbReference type="RefSeq" id="WP_182252752.1">
    <property type="nucleotide sequence ID" value="NZ_CP043732.1"/>
</dbReference>
<dbReference type="EMBL" id="CP043732">
    <property type="protein sequence ID" value="QMU97750.1"/>
    <property type="molecule type" value="Genomic_DNA"/>
</dbReference>
<evidence type="ECO:0000313" key="3">
    <source>
        <dbReference type="EMBL" id="QMU97750.1"/>
    </source>
</evidence>
<keyword evidence="1" id="KW-0472">Membrane</keyword>
<feature type="domain" description="Protein-glutamine gamma-glutamyltransferase-like C-terminal" evidence="2">
    <location>
        <begin position="132"/>
        <end position="200"/>
    </location>
</feature>
<evidence type="ECO:0000259" key="2">
    <source>
        <dbReference type="Pfam" id="PF13559"/>
    </source>
</evidence>
<keyword evidence="1" id="KW-0812">Transmembrane</keyword>
<dbReference type="Proteomes" id="UP000515708">
    <property type="component" value="Chromosome"/>
</dbReference>
<proteinExistence type="predicted"/>
<gene>
    <name evidence="3" type="ORF">FVO59_11430</name>
</gene>
<dbReference type="InterPro" id="IPR025403">
    <property type="entry name" value="TgpA-like_C"/>
</dbReference>
<feature type="transmembrane region" description="Helical" evidence="1">
    <location>
        <begin position="61"/>
        <end position="86"/>
    </location>
</feature>
<evidence type="ECO:0000313" key="4">
    <source>
        <dbReference type="Proteomes" id="UP000515708"/>
    </source>
</evidence>
<accession>A0A7D7WJ68</accession>
<protein>
    <submittedName>
        <fullName evidence="3">DUF4129 domain-containing protein</fullName>
    </submittedName>
</protein>
<reference evidence="3 4" key="1">
    <citation type="journal article" date="2020" name="Front. Microbiol.">
        <title>Design of Bacterial Strain-Specific qPCR Assays Using NGS Data and Publicly Available Resources and Its Application to Track Biocontrol Strains.</title>
        <authorList>
            <person name="Hernandez I."/>
            <person name="Sant C."/>
            <person name="Martinez R."/>
            <person name="Fernandez C."/>
        </authorList>
    </citation>
    <scope>NUCLEOTIDE SEQUENCE [LARGE SCALE GENOMIC DNA]</scope>
    <source>
        <strain evidence="3 4">B24</strain>
    </source>
</reference>
<keyword evidence="1" id="KW-1133">Transmembrane helix</keyword>
<name>A0A7D7WJ68_9MICO</name>
<dbReference type="AlphaFoldDB" id="A0A7D7WJ68"/>
<organism evidence="3 4">
    <name type="scientific">Microbacterium esteraromaticum</name>
    <dbReference type="NCBI Taxonomy" id="57043"/>
    <lineage>
        <taxon>Bacteria</taxon>
        <taxon>Bacillati</taxon>
        <taxon>Actinomycetota</taxon>
        <taxon>Actinomycetes</taxon>
        <taxon>Micrococcales</taxon>
        <taxon>Microbacteriaceae</taxon>
        <taxon>Microbacterium</taxon>
    </lineage>
</organism>
<evidence type="ECO:0000256" key="1">
    <source>
        <dbReference type="SAM" id="Phobius"/>
    </source>
</evidence>
<dbReference type="Pfam" id="PF13559">
    <property type="entry name" value="DUF4129"/>
    <property type="match status" value="1"/>
</dbReference>